<dbReference type="AlphaFoldDB" id="A0A3Q7XP33"/>
<evidence type="ECO:0000256" key="7">
    <source>
        <dbReference type="SAM" id="MobiDB-lite"/>
    </source>
</evidence>
<evidence type="ECO:0000256" key="3">
    <source>
        <dbReference type="ARBA" id="ARBA00022771"/>
    </source>
</evidence>
<keyword evidence="9" id="KW-1185">Reference proteome</keyword>
<accession>A0A3Q7XP33</accession>
<evidence type="ECO:0000256" key="2">
    <source>
        <dbReference type="ARBA" id="ARBA00022723"/>
    </source>
</evidence>
<feature type="domain" description="C2H2-type" evidence="8">
    <location>
        <begin position="77"/>
        <end position="104"/>
    </location>
</feature>
<dbReference type="InterPro" id="IPR013087">
    <property type="entry name" value="Znf_C2H2_type"/>
</dbReference>
<dbReference type="PANTHER" id="PTHR47287:SF15">
    <property type="entry name" value="ZINC FINGER PROTEIN 3-LIKE"/>
    <property type="match status" value="1"/>
</dbReference>
<dbReference type="PROSITE" id="PS50157">
    <property type="entry name" value="ZINC_FINGER_C2H2_2"/>
    <property type="match status" value="1"/>
</dbReference>
<sequence>MSSTNQDPNKENEKVNEDQSQNNENETAMIVVEEPRANQNQEIVVVDEESINSSKEISPILLFGYIVDPSRGIQQGYSCNFCSRVFLNPQALGGHQNCHKWERNLKKRILAMNRAWKRNIKKGVNFNNSIKQPYFQRYGGGHHQYYGFNRLNIQHAAASVGSSSSNAGIFHGAAAMMQQHQNLAWFNNHHGNGIKEGGNEGGKSGINFVNFLSVTGRRQQATIRTEVDINLVPKGGAGRDAAADEDKEI</sequence>
<proteinExistence type="predicted"/>
<keyword evidence="4" id="KW-0862">Zinc</keyword>
<dbReference type="STRING" id="3827.A0A3Q7XP33"/>
<dbReference type="OrthoDB" id="1420389at2759"/>
<dbReference type="InterPro" id="IPR036236">
    <property type="entry name" value="Znf_C2H2_sf"/>
</dbReference>
<feature type="region of interest" description="Disordered" evidence="7">
    <location>
        <begin position="1"/>
        <end position="27"/>
    </location>
</feature>
<dbReference type="PROSITE" id="PS00028">
    <property type="entry name" value="ZINC_FINGER_C2H2_1"/>
    <property type="match status" value="1"/>
</dbReference>
<dbReference type="Proteomes" id="UP000087171">
    <property type="component" value="Chromosome Ca3"/>
</dbReference>
<dbReference type="SUPFAM" id="SSF57667">
    <property type="entry name" value="beta-beta-alpha zinc fingers"/>
    <property type="match status" value="1"/>
</dbReference>
<evidence type="ECO:0000259" key="8">
    <source>
        <dbReference type="PROSITE" id="PS50157"/>
    </source>
</evidence>
<evidence type="ECO:0000256" key="1">
    <source>
        <dbReference type="ARBA" id="ARBA00004123"/>
    </source>
</evidence>
<organism evidence="9 10">
    <name type="scientific">Cicer arietinum</name>
    <name type="common">Chickpea</name>
    <name type="synonym">Garbanzo</name>
    <dbReference type="NCBI Taxonomy" id="3827"/>
    <lineage>
        <taxon>Eukaryota</taxon>
        <taxon>Viridiplantae</taxon>
        <taxon>Streptophyta</taxon>
        <taxon>Embryophyta</taxon>
        <taxon>Tracheophyta</taxon>
        <taxon>Spermatophyta</taxon>
        <taxon>Magnoliopsida</taxon>
        <taxon>eudicotyledons</taxon>
        <taxon>Gunneridae</taxon>
        <taxon>Pentapetalae</taxon>
        <taxon>rosids</taxon>
        <taxon>fabids</taxon>
        <taxon>Fabales</taxon>
        <taxon>Fabaceae</taxon>
        <taxon>Papilionoideae</taxon>
        <taxon>50 kb inversion clade</taxon>
        <taxon>NPAAA clade</taxon>
        <taxon>Hologalegina</taxon>
        <taxon>IRL clade</taxon>
        <taxon>Cicereae</taxon>
        <taxon>Cicer</taxon>
    </lineage>
</organism>
<comment type="subcellular location">
    <subcellularLocation>
        <location evidence="1">Nucleus</location>
    </subcellularLocation>
</comment>
<dbReference type="InterPro" id="IPR044246">
    <property type="entry name" value="ZFP3-like"/>
</dbReference>
<dbReference type="GO" id="GO:0008270">
    <property type="term" value="F:zinc ion binding"/>
    <property type="evidence" value="ECO:0007669"/>
    <property type="project" value="UniProtKB-KW"/>
</dbReference>
<dbReference type="GO" id="GO:0009788">
    <property type="term" value="P:negative regulation of abscisic acid-activated signaling pathway"/>
    <property type="evidence" value="ECO:0007669"/>
    <property type="project" value="InterPro"/>
</dbReference>
<keyword evidence="5" id="KW-0539">Nucleus</keyword>
<protein>
    <submittedName>
        <fullName evidence="10">Uncharacterized protein LOC113785869</fullName>
    </submittedName>
</protein>
<keyword evidence="2" id="KW-0479">Metal-binding</keyword>
<feature type="compositionally biased region" description="Basic and acidic residues" evidence="7">
    <location>
        <begin position="8"/>
        <end position="17"/>
    </location>
</feature>
<evidence type="ECO:0000256" key="5">
    <source>
        <dbReference type="ARBA" id="ARBA00023242"/>
    </source>
</evidence>
<dbReference type="PaxDb" id="3827-XP_004493358.1"/>
<keyword evidence="3 6" id="KW-0863">Zinc-finger</keyword>
<evidence type="ECO:0000256" key="6">
    <source>
        <dbReference type="PROSITE-ProRule" id="PRU00042"/>
    </source>
</evidence>
<dbReference type="PANTHER" id="PTHR47287">
    <property type="entry name" value="C2H2 AND C2HC ZINC FINGERS SUPERFAMILY PROTEIN"/>
    <property type="match status" value="1"/>
</dbReference>
<name>A0A3Q7XP33_CICAR</name>
<dbReference type="RefSeq" id="XP_027188903.1">
    <property type="nucleotide sequence ID" value="XM_027333102.1"/>
</dbReference>
<reference evidence="9" key="1">
    <citation type="journal article" date="2013" name="Nat. Biotechnol.">
        <title>Draft genome sequence of chickpea (Cicer arietinum) provides a resource for trait improvement.</title>
        <authorList>
            <person name="Varshney R.K."/>
            <person name="Song C."/>
            <person name="Saxena R.K."/>
            <person name="Azam S."/>
            <person name="Yu S."/>
            <person name="Sharpe A.G."/>
            <person name="Cannon S."/>
            <person name="Baek J."/>
            <person name="Rosen B.D."/>
            <person name="Tar'an B."/>
            <person name="Millan T."/>
            <person name="Zhang X."/>
            <person name="Ramsay L.D."/>
            <person name="Iwata A."/>
            <person name="Wang Y."/>
            <person name="Nelson W."/>
            <person name="Farmer A.D."/>
            <person name="Gaur P.M."/>
            <person name="Soderlund C."/>
            <person name="Penmetsa R.V."/>
            <person name="Xu C."/>
            <person name="Bharti A.K."/>
            <person name="He W."/>
            <person name="Winter P."/>
            <person name="Zhao S."/>
            <person name="Hane J.K."/>
            <person name="Carrasquilla-Garcia N."/>
            <person name="Condie J.A."/>
            <person name="Upadhyaya H.D."/>
            <person name="Luo M.C."/>
            <person name="Thudi M."/>
            <person name="Gowda C.L."/>
            <person name="Singh N.P."/>
            <person name="Lichtenzveig J."/>
            <person name="Gali K.K."/>
            <person name="Rubio J."/>
            <person name="Nadarajan N."/>
            <person name="Dolezel J."/>
            <person name="Bansal K.C."/>
            <person name="Xu X."/>
            <person name="Edwards D."/>
            <person name="Zhang G."/>
            <person name="Kahl G."/>
            <person name="Gil J."/>
            <person name="Singh K.B."/>
            <person name="Datta S.K."/>
            <person name="Jackson S.A."/>
            <person name="Wang J."/>
            <person name="Cook D.R."/>
        </authorList>
    </citation>
    <scope>NUCLEOTIDE SEQUENCE [LARGE SCALE GENOMIC DNA]</scope>
    <source>
        <strain evidence="9">cv. CDC Frontier</strain>
    </source>
</reference>
<dbReference type="GO" id="GO:0005634">
    <property type="term" value="C:nucleus"/>
    <property type="evidence" value="ECO:0007669"/>
    <property type="project" value="UniProtKB-SubCell"/>
</dbReference>
<evidence type="ECO:0000256" key="4">
    <source>
        <dbReference type="ARBA" id="ARBA00022833"/>
    </source>
</evidence>
<evidence type="ECO:0000313" key="9">
    <source>
        <dbReference type="Proteomes" id="UP000087171"/>
    </source>
</evidence>
<reference evidence="10" key="2">
    <citation type="submission" date="2025-08" db="UniProtKB">
        <authorList>
            <consortium name="RefSeq"/>
        </authorList>
    </citation>
    <scope>IDENTIFICATION</scope>
    <source>
        <tissue evidence="10">Etiolated seedlings</tissue>
    </source>
</reference>
<gene>
    <name evidence="10" type="primary">LOC113785869</name>
</gene>
<evidence type="ECO:0000313" key="10">
    <source>
        <dbReference type="RefSeq" id="XP_027188903.1"/>
    </source>
</evidence>